<feature type="non-terminal residue" evidence="2">
    <location>
        <position position="35"/>
    </location>
</feature>
<gene>
    <name evidence="2" type="ORF">METZ01_LOCUS501844</name>
</gene>
<feature type="region of interest" description="Disordered" evidence="1">
    <location>
        <begin position="1"/>
        <end position="35"/>
    </location>
</feature>
<evidence type="ECO:0000313" key="2">
    <source>
        <dbReference type="EMBL" id="SVE48990.1"/>
    </source>
</evidence>
<name>A0A383DXR4_9ZZZZ</name>
<reference evidence="2" key="1">
    <citation type="submission" date="2018-05" db="EMBL/GenBank/DDBJ databases">
        <authorList>
            <person name="Lanie J.A."/>
            <person name="Ng W.-L."/>
            <person name="Kazmierczak K.M."/>
            <person name="Andrzejewski T.M."/>
            <person name="Davidsen T.M."/>
            <person name="Wayne K.J."/>
            <person name="Tettelin H."/>
            <person name="Glass J.I."/>
            <person name="Rusch D."/>
            <person name="Podicherti R."/>
            <person name="Tsui H.-C.T."/>
            <person name="Winkler M.E."/>
        </authorList>
    </citation>
    <scope>NUCLEOTIDE SEQUENCE</scope>
</reference>
<dbReference type="AlphaFoldDB" id="A0A383DXR4"/>
<dbReference type="EMBL" id="UINC01220881">
    <property type="protein sequence ID" value="SVE48990.1"/>
    <property type="molecule type" value="Genomic_DNA"/>
</dbReference>
<evidence type="ECO:0000256" key="1">
    <source>
        <dbReference type="SAM" id="MobiDB-lite"/>
    </source>
</evidence>
<protein>
    <submittedName>
        <fullName evidence="2">Uncharacterized protein</fullName>
    </submittedName>
</protein>
<proteinExistence type="predicted"/>
<sequence length="35" mass="3777">MGEIHLLPPTSPPVNAITRPRLNTNTSPAVELPDQ</sequence>
<accession>A0A383DXR4</accession>
<organism evidence="2">
    <name type="scientific">marine metagenome</name>
    <dbReference type="NCBI Taxonomy" id="408172"/>
    <lineage>
        <taxon>unclassified sequences</taxon>
        <taxon>metagenomes</taxon>
        <taxon>ecological metagenomes</taxon>
    </lineage>
</organism>